<dbReference type="PROSITE" id="PS51328">
    <property type="entry name" value="L_LECTIN_LIKE"/>
    <property type="match status" value="1"/>
</dbReference>
<dbReference type="OrthoDB" id="270293at2759"/>
<evidence type="ECO:0000256" key="7">
    <source>
        <dbReference type="SAM" id="SignalP"/>
    </source>
</evidence>
<dbReference type="GO" id="GO:0005789">
    <property type="term" value="C:endoplasmic reticulum membrane"/>
    <property type="evidence" value="ECO:0007669"/>
    <property type="project" value="TreeGrafter"/>
</dbReference>
<dbReference type="GeneID" id="25987188"/>
<evidence type="ECO:0000256" key="6">
    <source>
        <dbReference type="SAM" id="Phobius"/>
    </source>
</evidence>
<keyword evidence="3 7" id="KW-0732">Signal</keyword>
<evidence type="ECO:0000256" key="5">
    <source>
        <dbReference type="ARBA" id="ARBA00023136"/>
    </source>
</evidence>
<dbReference type="PANTHER" id="PTHR12223">
    <property type="entry name" value="VESICULAR MANNOSE-BINDING LECTIN"/>
    <property type="match status" value="1"/>
</dbReference>
<dbReference type="InterPro" id="IPR013320">
    <property type="entry name" value="ConA-like_dom_sf"/>
</dbReference>
<evidence type="ECO:0000256" key="1">
    <source>
        <dbReference type="ARBA" id="ARBA00004479"/>
    </source>
</evidence>
<accession>J5RGQ8</accession>
<dbReference type="Gene3D" id="2.60.120.200">
    <property type="match status" value="1"/>
</dbReference>
<evidence type="ECO:0000256" key="2">
    <source>
        <dbReference type="ARBA" id="ARBA00022692"/>
    </source>
</evidence>
<proteinExistence type="predicted"/>
<evidence type="ECO:0000313" key="10">
    <source>
        <dbReference type="Proteomes" id="UP000002748"/>
    </source>
</evidence>
<feature type="transmembrane region" description="Helical" evidence="6">
    <location>
        <begin position="303"/>
        <end position="324"/>
    </location>
</feature>
<dbReference type="InterPro" id="IPR005052">
    <property type="entry name" value="Lectin_leg"/>
</dbReference>
<dbReference type="GO" id="GO:0030134">
    <property type="term" value="C:COPII-coated ER to Golgi transport vesicle"/>
    <property type="evidence" value="ECO:0007669"/>
    <property type="project" value="TreeGrafter"/>
</dbReference>
<evidence type="ECO:0000256" key="3">
    <source>
        <dbReference type="ARBA" id="ARBA00022729"/>
    </source>
</evidence>
<keyword evidence="5 6" id="KW-0472">Membrane</keyword>
<organism evidence="9 10">
    <name type="scientific">Trichosporon asahii var. asahii (strain ATCC 90039 / CBS 2479 / JCM 2466 / KCTC 7840 / NBRC 103889/ NCYC 2677 / UAMH 7654)</name>
    <name type="common">Yeast</name>
    <dbReference type="NCBI Taxonomy" id="1186058"/>
    <lineage>
        <taxon>Eukaryota</taxon>
        <taxon>Fungi</taxon>
        <taxon>Dikarya</taxon>
        <taxon>Basidiomycota</taxon>
        <taxon>Agaricomycotina</taxon>
        <taxon>Tremellomycetes</taxon>
        <taxon>Trichosporonales</taxon>
        <taxon>Trichosporonaceae</taxon>
        <taxon>Trichosporon</taxon>
    </lineage>
</organism>
<feature type="domain" description="L-type lectin-like" evidence="8">
    <location>
        <begin position="33"/>
        <end position="255"/>
    </location>
</feature>
<dbReference type="FunFam" id="2.60.120.200:FF:000095">
    <property type="entry name" value="Lectin family integral membrane protein"/>
    <property type="match status" value="1"/>
</dbReference>
<dbReference type="RefSeq" id="XP_014183764.1">
    <property type="nucleotide sequence ID" value="XM_014328289.1"/>
</dbReference>
<feature type="chain" id="PRO_5003784590" evidence="7">
    <location>
        <begin position="21"/>
        <end position="338"/>
    </location>
</feature>
<dbReference type="Pfam" id="PF03388">
    <property type="entry name" value="Lectin_leg-like"/>
    <property type="match status" value="1"/>
</dbReference>
<dbReference type="HOGENOM" id="CLU_041093_1_0_1"/>
<dbReference type="EMBL" id="ALBS01000023">
    <property type="protein sequence ID" value="EJT52543.1"/>
    <property type="molecule type" value="Genomic_DNA"/>
</dbReference>
<name>J5RGQ8_TRIAS</name>
<dbReference type="SUPFAM" id="SSF49899">
    <property type="entry name" value="Concanavalin A-like lectins/glucanases"/>
    <property type="match status" value="1"/>
</dbReference>
<protein>
    <submittedName>
        <fullName evidence="9">Lectin</fullName>
    </submittedName>
</protein>
<dbReference type="KEGG" id="tasa:A1Q1_03675"/>
<feature type="signal peptide" evidence="7">
    <location>
        <begin position="1"/>
        <end position="20"/>
    </location>
</feature>
<dbReference type="GO" id="GO:0005537">
    <property type="term" value="F:D-mannose binding"/>
    <property type="evidence" value="ECO:0007669"/>
    <property type="project" value="TreeGrafter"/>
</dbReference>
<dbReference type="PANTHER" id="PTHR12223:SF45">
    <property type="entry name" value="RE50040P"/>
    <property type="match status" value="1"/>
</dbReference>
<keyword evidence="4 6" id="KW-1133">Transmembrane helix</keyword>
<dbReference type="GO" id="GO:0000139">
    <property type="term" value="C:Golgi membrane"/>
    <property type="evidence" value="ECO:0007669"/>
    <property type="project" value="TreeGrafter"/>
</dbReference>
<dbReference type="GO" id="GO:0005793">
    <property type="term" value="C:endoplasmic reticulum-Golgi intermediate compartment"/>
    <property type="evidence" value="ECO:0007669"/>
    <property type="project" value="TreeGrafter"/>
</dbReference>
<dbReference type="AlphaFoldDB" id="J5RGQ8"/>
<dbReference type="VEuPathDB" id="FungiDB:A1Q1_03675"/>
<reference evidence="9 10" key="1">
    <citation type="journal article" date="2012" name="Eukaryot. Cell">
        <title>Draft genome sequence of CBS 2479, the standard type strain of Trichosporon asahii.</title>
        <authorList>
            <person name="Yang R.Y."/>
            <person name="Li H.T."/>
            <person name="Zhu H."/>
            <person name="Zhou G.P."/>
            <person name="Wang M."/>
            <person name="Wang L."/>
        </authorList>
    </citation>
    <scope>NUCLEOTIDE SEQUENCE [LARGE SCALE GENOMIC DNA]</scope>
    <source>
        <strain evidence="10">ATCC 90039 / CBS 2479 / JCM 2466 / KCTC 7840 / NCYC 2677 / UAMH 7654</strain>
    </source>
</reference>
<sequence>MLWGSLTAVVLGAISAAAAGAPSNIPEDMVDKRNHLRTHSLHLPYVDSDLQNRWWDFGEDTIVNTNRHMRLTQDRQSEKGWLWSRLPLSVSNWQMEVEFKVDGKASSMYGDGFAIWITEDRAVTGPVFGSKDNFKGLGIFFDTYANSRHSYSLPRVTAMLGDGHTSYDHNGDNAATELAGCSINFRRRDVPTKARMTYLAGKGFQLSLQTDKEGQWTTCFIKDIQLPPAPYIGFSAATGEVTDNHDIISVAAYSATLKYQYQDSKATAAVGGGGRQTAFQAASYNQNGGRAPPASSSGGVASWFLFLLKVIGVLAFVAFAVAAYRTYSAQQKKRPSYY</sequence>
<dbReference type="InterPro" id="IPR051136">
    <property type="entry name" value="Intracellular_Lectin-GPT"/>
</dbReference>
<keyword evidence="2 6" id="KW-0812">Transmembrane</keyword>
<comment type="subcellular location">
    <subcellularLocation>
        <location evidence="1">Membrane</location>
        <topology evidence="1">Single-pass type I membrane protein</topology>
    </subcellularLocation>
</comment>
<evidence type="ECO:0000313" key="9">
    <source>
        <dbReference type="EMBL" id="EJT52543.1"/>
    </source>
</evidence>
<gene>
    <name evidence="9" type="ORF">A1Q1_03675</name>
</gene>
<dbReference type="GO" id="GO:0006888">
    <property type="term" value="P:endoplasmic reticulum to Golgi vesicle-mediated transport"/>
    <property type="evidence" value="ECO:0007669"/>
    <property type="project" value="TreeGrafter"/>
</dbReference>
<dbReference type="CDD" id="cd07308">
    <property type="entry name" value="lectin_leg-like"/>
    <property type="match status" value="1"/>
</dbReference>
<dbReference type="Proteomes" id="UP000002748">
    <property type="component" value="Unassembled WGS sequence"/>
</dbReference>
<comment type="caution">
    <text evidence="9">The sequence shown here is derived from an EMBL/GenBank/DDBJ whole genome shotgun (WGS) entry which is preliminary data.</text>
</comment>
<evidence type="ECO:0000259" key="8">
    <source>
        <dbReference type="PROSITE" id="PS51328"/>
    </source>
</evidence>
<evidence type="ECO:0000256" key="4">
    <source>
        <dbReference type="ARBA" id="ARBA00022989"/>
    </source>
</evidence>